<dbReference type="AlphaFoldDB" id="A0A235BQC5"/>
<dbReference type="Proteomes" id="UP000215215">
    <property type="component" value="Unassembled WGS sequence"/>
</dbReference>
<evidence type="ECO:0008006" key="4">
    <source>
        <dbReference type="Google" id="ProtNLM"/>
    </source>
</evidence>
<dbReference type="GO" id="GO:0003677">
    <property type="term" value="F:DNA binding"/>
    <property type="evidence" value="ECO:0007669"/>
    <property type="project" value="InterPro"/>
</dbReference>
<feature type="compositionally biased region" description="Basic and acidic residues" evidence="1">
    <location>
        <begin position="1"/>
        <end position="11"/>
    </location>
</feature>
<dbReference type="GO" id="GO:0004803">
    <property type="term" value="F:transposase activity"/>
    <property type="evidence" value="ECO:0007669"/>
    <property type="project" value="InterPro"/>
</dbReference>
<organism evidence="2 3">
    <name type="scientific">candidate division WOR-3 bacterium JGI_Cruoil_03_44_89</name>
    <dbReference type="NCBI Taxonomy" id="1973748"/>
    <lineage>
        <taxon>Bacteria</taxon>
        <taxon>Bacteria division WOR-3</taxon>
    </lineage>
</organism>
<feature type="region of interest" description="Disordered" evidence="1">
    <location>
        <begin position="1"/>
        <end position="24"/>
    </location>
</feature>
<evidence type="ECO:0000256" key="1">
    <source>
        <dbReference type="SAM" id="MobiDB-lite"/>
    </source>
</evidence>
<dbReference type="SUPFAM" id="SSF143422">
    <property type="entry name" value="Transposase IS200-like"/>
    <property type="match status" value="1"/>
</dbReference>
<sequence>MDMEKDMKDEMVTQSGSTGSGSTGFQPVTEFKIYRRNLPHWQSPGCVYFITFRTFKDITLSEDARDIVFNSILYWNKKKFDLYGVVVMPDHVHIVLQPLEKNGHRQDACATKGEES</sequence>
<proteinExistence type="predicted"/>
<evidence type="ECO:0000313" key="3">
    <source>
        <dbReference type="Proteomes" id="UP000215215"/>
    </source>
</evidence>
<accession>A0A235BQC5</accession>
<dbReference type="Gene3D" id="3.30.70.1290">
    <property type="entry name" value="Transposase IS200-like"/>
    <property type="match status" value="1"/>
</dbReference>
<reference evidence="2 3" key="1">
    <citation type="submission" date="2017-07" db="EMBL/GenBank/DDBJ databases">
        <title>Recovery of genomes from metagenomes via a dereplication, aggregation, and scoring strategy.</title>
        <authorList>
            <person name="Sieber C.M."/>
            <person name="Probst A.J."/>
            <person name="Sharrar A."/>
            <person name="Thomas B.C."/>
            <person name="Hess M."/>
            <person name="Tringe S.G."/>
            <person name="Banfield J.F."/>
        </authorList>
    </citation>
    <scope>NUCLEOTIDE SEQUENCE [LARGE SCALE GENOMIC DNA]</scope>
    <source>
        <strain evidence="2">JGI_Cruoil_03_44_89</strain>
    </source>
</reference>
<dbReference type="GO" id="GO:0006313">
    <property type="term" value="P:DNA transposition"/>
    <property type="evidence" value="ECO:0007669"/>
    <property type="project" value="InterPro"/>
</dbReference>
<dbReference type="EMBL" id="NOZQ01000176">
    <property type="protein sequence ID" value="OYD14528.1"/>
    <property type="molecule type" value="Genomic_DNA"/>
</dbReference>
<comment type="caution">
    <text evidence="2">The sequence shown here is derived from an EMBL/GenBank/DDBJ whole genome shotgun (WGS) entry which is preliminary data.</text>
</comment>
<gene>
    <name evidence="2" type="ORF">CH333_07745</name>
</gene>
<protein>
    <recommendedName>
        <fullName evidence="4">Transposase IS200-like domain-containing protein</fullName>
    </recommendedName>
</protein>
<dbReference type="InterPro" id="IPR036515">
    <property type="entry name" value="Transposase_17_sf"/>
</dbReference>
<evidence type="ECO:0000313" key="2">
    <source>
        <dbReference type="EMBL" id="OYD14528.1"/>
    </source>
</evidence>
<name>A0A235BQC5_UNCW3</name>